<dbReference type="Proteomes" id="UP000298416">
    <property type="component" value="Unassembled WGS sequence"/>
</dbReference>
<dbReference type="InterPro" id="IPR008266">
    <property type="entry name" value="Tyr_kinase_AS"/>
</dbReference>
<dbReference type="InterPro" id="IPR000719">
    <property type="entry name" value="Prot_kinase_dom"/>
</dbReference>
<feature type="domain" description="Protein kinase" evidence="14">
    <location>
        <begin position="662"/>
        <end position="945"/>
    </location>
</feature>
<reference evidence="15" key="1">
    <citation type="submission" date="2018-01" db="EMBL/GenBank/DDBJ databases">
        <authorList>
            <person name="Mao J.F."/>
        </authorList>
    </citation>
    <scope>NUCLEOTIDE SEQUENCE</scope>
    <source>
        <strain evidence="15">Huo1</strain>
        <tissue evidence="15">Leaf</tissue>
    </source>
</reference>
<dbReference type="PANTHER" id="PTHR47987:SF7">
    <property type="entry name" value="PROTEIN KINASE SUPERFAMILY PROTEIN"/>
    <property type="match status" value="1"/>
</dbReference>
<gene>
    <name evidence="15" type="ORF">SASPL_141373</name>
</gene>
<dbReference type="InterPro" id="IPR001245">
    <property type="entry name" value="Ser-Thr/Tyr_kinase_cat_dom"/>
</dbReference>
<keyword evidence="8" id="KW-0418">Kinase</keyword>
<dbReference type="Gene3D" id="1.10.510.10">
    <property type="entry name" value="Transferase(Phosphotransferase) domain 1"/>
    <property type="match status" value="1"/>
</dbReference>
<dbReference type="FunFam" id="1.10.510.10:FF:000335">
    <property type="entry name" value="receptor-like cytosolic serine/threonine-protein kinase RBK2"/>
    <property type="match status" value="1"/>
</dbReference>
<evidence type="ECO:0000256" key="9">
    <source>
        <dbReference type="ARBA" id="ARBA00022840"/>
    </source>
</evidence>
<dbReference type="Pfam" id="PF07714">
    <property type="entry name" value="PK_Tyr_Ser-Thr"/>
    <property type="match status" value="1"/>
</dbReference>
<keyword evidence="7" id="KW-0547">Nucleotide-binding</keyword>
<feature type="region of interest" description="Disordered" evidence="13">
    <location>
        <begin position="541"/>
        <end position="583"/>
    </location>
</feature>
<feature type="compositionally biased region" description="Basic residues" evidence="13">
    <location>
        <begin position="543"/>
        <end position="553"/>
    </location>
</feature>
<evidence type="ECO:0000256" key="4">
    <source>
        <dbReference type="ARBA" id="ARBA00022527"/>
    </source>
</evidence>
<evidence type="ECO:0000256" key="2">
    <source>
        <dbReference type="ARBA" id="ARBA00012513"/>
    </source>
</evidence>
<reference evidence="15" key="2">
    <citation type="submission" date="2020-08" db="EMBL/GenBank/DDBJ databases">
        <title>Plant Genome Project.</title>
        <authorList>
            <person name="Zhang R.-G."/>
        </authorList>
    </citation>
    <scope>NUCLEOTIDE SEQUENCE</scope>
    <source>
        <strain evidence="15">Huo1</strain>
        <tissue evidence="15">Leaf</tissue>
    </source>
</reference>
<evidence type="ECO:0000259" key="14">
    <source>
        <dbReference type="PROSITE" id="PS50011"/>
    </source>
</evidence>
<organism evidence="15">
    <name type="scientific">Salvia splendens</name>
    <name type="common">Scarlet sage</name>
    <dbReference type="NCBI Taxonomy" id="180675"/>
    <lineage>
        <taxon>Eukaryota</taxon>
        <taxon>Viridiplantae</taxon>
        <taxon>Streptophyta</taxon>
        <taxon>Embryophyta</taxon>
        <taxon>Tracheophyta</taxon>
        <taxon>Spermatophyta</taxon>
        <taxon>Magnoliopsida</taxon>
        <taxon>eudicotyledons</taxon>
        <taxon>Gunneridae</taxon>
        <taxon>Pentapetalae</taxon>
        <taxon>asterids</taxon>
        <taxon>lamiids</taxon>
        <taxon>Lamiales</taxon>
        <taxon>Lamiaceae</taxon>
        <taxon>Nepetoideae</taxon>
        <taxon>Mentheae</taxon>
        <taxon>Salviinae</taxon>
        <taxon>Salvia</taxon>
        <taxon>Salvia subgen. Calosphace</taxon>
        <taxon>core Calosphace</taxon>
    </lineage>
</organism>
<dbReference type="Gene3D" id="3.30.200.20">
    <property type="entry name" value="Phosphorylase Kinase, domain 1"/>
    <property type="match status" value="1"/>
</dbReference>
<proteinExistence type="predicted"/>
<evidence type="ECO:0000256" key="8">
    <source>
        <dbReference type="ARBA" id="ARBA00022777"/>
    </source>
</evidence>
<dbReference type="PANTHER" id="PTHR47987">
    <property type="entry name" value="OS08G0249100 PROTEIN"/>
    <property type="match status" value="1"/>
</dbReference>
<sequence>MISDTKGGEKFRKIFLILVDTNMINPSRDEYLHTQIEEVIHDIDQVKEYNWCGYVINTLLMAYRKWAENKDKPFTRPLSFLVPPPLDTGAIRNLPSGGSPSPLLDKFHGSPPRPPSLRAAVLGVGRRASSSSCRHRAFGSPPTPQCSRHGRRILSRSTTPLSSAVGVADAAAVSQPSPGQILCSPMRDILSWPKIALQLPNVEVPLSQLWKIVDAIGELMKNLEDGADDVKNDGCSKIAAKCSLKMMGLHEMEPKEDVNEVQFLSQAMQEDELDNPEFLAAVEKVMRMAQQRKKWKTEGPSFDLGFEFGGRNVDTTPSRDINPENYIFEVIPFMPVDNEPKNDGAKLLTYKDTAMDAYKDIDIDDDFMDSGLVGKSMGTELIRQINVGGALAMDMNVPAPLTTVLSLSFSLFHTEILTPDTKSLNHNSAHHRALGYGLSSSSLSLWDTASTSCSLNLDPMPIDAFECPLTKQKNDQRSTKISRNNSFLKGLVVGENGDKNNASGRGKESSAFNYSTSPLLSLLASTTYHHLSMMIEECNNIPRKQRKKKHHHETKPGAGKGGEDETASAVKQGESDDGETSPRGVLEMLASGIDVEDLQWKKKLGHVKRTSSNWMVPTISLLGGGKIPLRRRMQGRRSNSEDIGDFIMPKPSWRNFTYEDLRHATHSFSSGFFFFFFFCFFVYYSYNTIDLSPNVVAVKKIMKEEKNDEEKNGDFLAELGIIVHIDHPNTAKLIGFSADQGLYLVLQYLPYGSLATALHGSEDCRLEWETRYKLALGVAKGLQYLHSNCHRRIIHRDITASNILLSEDYEAQISDFGLAKWLPESWAHLVVSPIEGTFGYMAPEYFMHGLVNEKTDVFAFGVLLLELITGRRAVDSSSQSLVMWAKPHLENNSVDEIADPRLGGNFNVVEMKRAMFTASTCIHHLPTLRPNMIRVVQLLKGDNGLDMKQKSMGERVQMMKDESMHDMKQRSMGERILHIDACDEEDYESPAYLTDLNRHMQLVME</sequence>
<dbReference type="GO" id="GO:0005737">
    <property type="term" value="C:cytoplasm"/>
    <property type="evidence" value="ECO:0007669"/>
    <property type="project" value="UniProtKB-SubCell"/>
</dbReference>
<evidence type="ECO:0000256" key="7">
    <source>
        <dbReference type="ARBA" id="ARBA00022741"/>
    </source>
</evidence>
<dbReference type="GO" id="GO:0051020">
    <property type="term" value="F:GTPase binding"/>
    <property type="evidence" value="ECO:0007669"/>
    <property type="project" value="UniProtKB-ARBA"/>
</dbReference>
<dbReference type="PROSITE" id="PS50011">
    <property type="entry name" value="PROTEIN_KINASE_DOM"/>
    <property type="match status" value="1"/>
</dbReference>
<keyword evidence="16" id="KW-1185">Reference proteome</keyword>
<comment type="subunit">
    <text evidence="12">Interacts with ARAC5 and ARAC10.</text>
</comment>
<evidence type="ECO:0000256" key="6">
    <source>
        <dbReference type="ARBA" id="ARBA00022679"/>
    </source>
</evidence>
<dbReference type="SUPFAM" id="SSF56112">
    <property type="entry name" value="Protein kinase-like (PK-like)"/>
    <property type="match status" value="1"/>
</dbReference>
<keyword evidence="6" id="KW-0808">Transferase</keyword>
<comment type="caution">
    <text evidence="15">The sequence shown here is derived from an EMBL/GenBank/DDBJ whole genome shotgun (WGS) entry which is preliminary data.</text>
</comment>
<evidence type="ECO:0000256" key="3">
    <source>
        <dbReference type="ARBA" id="ARBA00022490"/>
    </source>
</evidence>
<accession>A0A8X8WTI0</accession>
<dbReference type="GO" id="GO:0005524">
    <property type="term" value="F:ATP binding"/>
    <property type="evidence" value="ECO:0007669"/>
    <property type="project" value="UniProtKB-KW"/>
</dbReference>
<evidence type="ECO:0000256" key="1">
    <source>
        <dbReference type="ARBA" id="ARBA00004496"/>
    </source>
</evidence>
<dbReference type="GO" id="GO:0004674">
    <property type="term" value="F:protein serine/threonine kinase activity"/>
    <property type="evidence" value="ECO:0007669"/>
    <property type="project" value="UniProtKB-KW"/>
</dbReference>
<evidence type="ECO:0000256" key="12">
    <source>
        <dbReference type="ARBA" id="ARBA00063228"/>
    </source>
</evidence>
<protein>
    <recommendedName>
        <fullName evidence="2">non-specific serine/threonine protein kinase</fullName>
        <ecNumber evidence="2">2.7.11.1</ecNumber>
    </recommendedName>
</protein>
<dbReference type="InterPro" id="IPR011009">
    <property type="entry name" value="Kinase-like_dom_sf"/>
</dbReference>
<keyword evidence="3" id="KW-0963">Cytoplasm</keyword>
<dbReference type="EC" id="2.7.11.1" evidence="2"/>
<keyword evidence="5" id="KW-0597">Phosphoprotein</keyword>
<evidence type="ECO:0000313" key="15">
    <source>
        <dbReference type="EMBL" id="KAG6399888.1"/>
    </source>
</evidence>
<dbReference type="AlphaFoldDB" id="A0A8X8WTI0"/>
<dbReference type="InterPro" id="IPR046958">
    <property type="entry name" value="RBK1/2/STUNTED"/>
</dbReference>
<evidence type="ECO:0000256" key="11">
    <source>
        <dbReference type="ARBA" id="ARBA00048679"/>
    </source>
</evidence>
<dbReference type="PROSITE" id="PS00109">
    <property type="entry name" value="PROTEIN_KINASE_TYR"/>
    <property type="match status" value="1"/>
</dbReference>
<name>A0A8X8WTI0_SALSN</name>
<comment type="catalytic activity">
    <reaction evidence="11">
        <text>L-seryl-[protein] + ATP = O-phospho-L-seryl-[protein] + ADP + H(+)</text>
        <dbReference type="Rhea" id="RHEA:17989"/>
        <dbReference type="Rhea" id="RHEA-COMP:9863"/>
        <dbReference type="Rhea" id="RHEA-COMP:11604"/>
        <dbReference type="ChEBI" id="CHEBI:15378"/>
        <dbReference type="ChEBI" id="CHEBI:29999"/>
        <dbReference type="ChEBI" id="CHEBI:30616"/>
        <dbReference type="ChEBI" id="CHEBI:83421"/>
        <dbReference type="ChEBI" id="CHEBI:456216"/>
        <dbReference type="EC" id="2.7.11.1"/>
    </reaction>
</comment>
<comment type="subcellular location">
    <subcellularLocation>
        <location evidence="1">Cytoplasm</location>
    </subcellularLocation>
</comment>
<keyword evidence="9" id="KW-0067">ATP-binding</keyword>
<evidence type="ECO:0000256" key="10">
    <source>
        <dbReference type="ARBA" id="ARBA00047899"/>
    </source>
</evidence>
<feature type="region of interest" description="Disordered" evidence="13">
    <location>
        <begin position="492"/>
        <end position="512"/>
    </location>
</feature>
<evidence type="ECO:0000313" key="16">
    <source>
        <dbReference type="Proteomes" id="UP000298416"/>
    </source>
</evidence>
<keyword evidence="4" id="KW-0723">Serine/threonine-protein kinase</keyword>
<evidence type="ECO:0000256" key="5">
    <source>
        <dbReference type="ARBA" id="ARBA00022553"/>
    </source>
</evidence>
<dbReference type="EMBL" id="PNBA02000015">
    <property type="protein sequence ID" value="KAG6399888.1"/>
    <property type="molecule type" value="Genomic_DNA"/>
</dbReference>
<comment type="catalytic activity">
    <reaction evidence="10">
        <text>L-threonyl-[protein] + ATP = O-phospho-L-threonyl-[protein] + ADP + H(+)</text>
        <dbReference type="Rhea" id="RHEA:46608"/>
        <dbReference type="Rhea" id="RHEA-COMP:11060"/>
        <dbReference type="Rhea" id="RHEA-COMP:11605"/>
        <dbReference type="ChEBI" id="CHEBI:15378"/>
        <dbReference type="ChEBI" id="CHEBI:30013"/>
        <dbReference type="ChEBI" id="CHEBI:30616"/>
        <dbReference type="ChEBI" id="CHEBI:61977"/>
        <dbReference type="ChEBI" id="CHEBI:456216"/>
        <dbReference type="EC" id="2.7.11.1"/>
    </reaction>
</comment>
<evidence type="ECO:0000256" key="13">
    <source>
        <dbReference type="SAM" id="MobiDB-lite"/>
    </source>
</evidence>